<dbReference type="Pfam" id="PF00759">
    <property type="entry name" value="Glyco_hydro_9"/>
    <property type="match status" value="1"/>
</dbReference>
<evidence type="ECO:0000256" key="8">
    <source>
        <dbReference type="RuleBase" id="RU361166"/>
    </source>
</evidence>
<organism evidence="11">
    <name type="scientific">Xanthomonas euroxanthea</name>
    <dbReference type="NCBI Taxonomy" id="2259622"/>
    <lineage>
        <taxon>Bacteria</taxon>
        <taxon>Pseudomonadati</taxon>
        <taxon>Pseudomonadota</taxon>
        <taxon>Gammaproteobacteria</taxon>
        <taxon>Lysobacterales</taxon>
        <taxon>Lysobacteraceae</taxon>
        <taxon>Xanthomonas</taxon>
    </lineage>
</organism>
<dbReference type="InterPro" id="IPR012341">
    <property type="entry name" value="6hp_glycosidase-like_sf"/>
</dbReference>
<dbReference type="EC" id="3.2.1.4" evidence="8"/>
<dbReference type="AlphaFoldDB" id="A0A8E4E315"/>
<dbReference type="Gene3D" id="1.50.10.10">
    <property type="match status" value="1"/>
</dbReference>
<feature type="active site" evidence="7">
    <location>
        <position position="568"/>
    </location>
</feature>
<dbReference type="PROSITE" id="PS00592">
    <property type="entry name" value="GH9_2"/>
    <property type="match status" value="1"/>
</dbReference>
<proteinExistence type="inferred from homology"/>
<dbReference type="InterPro" id="IPR004197">
    <property type="entry name" value="Cellulase_Ig-like"/>
</dbReference>
<dbReference type="SUPFAM" id="SSF48208">
    <property type="entry name" value="Six-hairpin glycosidases"/>
    <property type="match status" value="1"/>
</dbReference>
<name>A0A8E4E315_9XANT</name>
<gene>
    <name evidence="11" type="ORF">XSP_002509</name>
</gene>
<feature type="chain" id="PRO_5034208937" description="Endoglucanase" evidence="8">
    <location>
        <begin position="22"/>
        <end position="589"/>
    </location>
</feature>
<feature type="active site" evidence="6">
    <location>
        <position position="513"/>
    </location>
</feature>
<dbReference type="GO" id="GO:0030245">
    <property type="term" value="P:cellulose catabolic process"/>
    <property type="evidence" value="ECO:0007669"/>
    <property type="project" value="UniProtKB-KW"/>
</dbReference>
<evidence type="ECO:0000256" key="2">
    <source>
        <dbReference type="ARBA" id="ARBA00022801"/>
    </source>
</evidence>
<dbReference type="InterPro" id="IPR001701">
    <property type="entry name" value="Glyco_hydro_9"/>
</dbReference>
<feature type="active site" evidence="7">
    <location>
        <position position="559"/>
    </location>
</feature>
<dbReference type="InterPro" id="IPR013783">
    <property type="entry name" value="Ig-like_fold"/>
</dbReference>
<evidence type="ECO:0000256" key="6">
    <source>
        <dbReference type="PROSITE-ProRule" id="PRU10059"/>
    </source>
</evidence>
<evidence type="ECO:0000256" key="4">
    <source>
        <dbReference type="ARBA" id="ARBA00023295"/>
    </source>
</evidence>
<dbReference type="SUPFAM" id="SSF81296">
    <property type="entry name" value="E set domains"/>
    <property type="match status" value="1"/>
</dbReference>
<keyword evidence="5 6" id="KW-0624">Polysaccharide degradation</keyword>
<dbReference type="PROSITE" id="PS00698">
    <property type="entry name" value="GH9_3"/>
    <property type="match status" value="1"/>
</dbReference>
<dbReference type="InterPro" id="IPR014756">
    <property type="entry name" value="Ig_E-set"/>
</dbReference>
<keyword evidence="2 6" id="KW-0378">Hydrolase</keyword>
<evidence type="ECO:0000256" key="5">
    <source>
        <dbReference type="ARBA" id="ARBA00023326"/>
    </source>
</evidence>
<dbReference type="GO" id="GO:0008810">
    <property type="term" value="F:cellulase activity"/>
    <property type="evidence" value="ECO:0007669"/>
    <property type="project" value="UniProtKB-EC"/>
</dbReference>
<dbReference type="Pfam" id="PF02927">
    <property type="entry name" value="CelD_N"/>
    <property type="match status" value="1"/>
</dbReference>
<evidence type="ECO:0000313" key="13">
    <source>
        <dbReference type="Proteomes" id="UP000515493"/>
    </source>
</evidence>
<keyword evidence="8" id="KW-0136">Cellulose degradation</keyword>
<dbReference type="PANTHER" id="PTHR22298">
    <property type="entry name" value="ENDO-1,4-BETA-GLUCANASE"/>
    <property type="match status" value="1"/>
</dbReference>
<protein>
    <recommendedName>
        <fullName evidence="8">Endoglucanase</fullName>
        <ecNumber evidence="8">3.2.1.4</ecNumber>
    </recommendedName>
</protein>
<dbReference type="GeneID" id="79389812"/>
<evidence type="ECO:0000259" key="10">
    <source>
        <dbReference type="Pfam" id="PF02927"/>
    </source>
</evidence>
<evidence type="ECO:0000313" key="11">
    <source>
        <dbReference type="EMBL" id="CAD0330517.1"/>
    </source>
</evidence>
<keyword evidence="3 6" id="KW-0119">Carbohydrate metabolism</keyword>
<dbReference type="EMBL" id="LR861803">
    <property type="protein sequence ID" value="CAD1793069.1"/>
    <property type="molecule type" value="Genomic_DNA"/>
</dbReference>
<dbReference type="InterPro" id="IPR018221">
    <property type="entry name" value="Glyco_hydro_9_His_AS"/>
</dbReference>
<feature type="signal peptide" evidence="8">
    <location>
        <begin position="1"/>
        <end position="21"/>
    </location>
</feature>
<comment type="similarity">
    <text evidence="1 6 8">Belongs to the glycosyl hydrolase 9 (cellulase E) family.</text>
</comment>
<evidence type="ECO:0000259" key="9">
    <source>
        <dbReference type="Pfam" id="PF00759"/>
    </source>
</evidence>
<sequence>MTILQTLLTAVAIASPIAACAADTTGTAGIPGSAAAAGAAIHVNQLGYLPGSAKLAVVGLPPPAAAAADHFTVEDANGRRVLEGRLSPAATWAPAGQQARVADFSALRAPGTYRVKIAGLPTSDPFPIAAGAYQPVVDASLKAFYFNRASTALPAQFAGRYARAAGHPDTDVRIHPSAASATRPADSVIRAPKGWYDAGDYNKYIVNSGISTYTLLAAYEQYPALFKAQPLTIPDDAPGVPGILQETWWNLEWMLAMQDPADGGVYHKLTDKQFDGLVMPDQARQQRYVVMKATAAALDFAAVMAAASRVYAPFDAQYPGASARMLKAARSAWAWAQQHPDVIYRQPDDVRTGGYDDAQVDDEFAWAAAELYVSTREDGFYDAMMARNVPASVPGWSNVGGLAWMSLAEHRDQLTPHADRARITREITDLAQRLAEQWQASPWRLAMTNTDFVWGSNAVVLNRAMMLMQGYRLTRQRPYLDAAQSQLDYILGRNPLGLSFVTGVGLRSPLHIHHRPSEADGIDAPVPGWLAGGPQPGQQDAKDCKVAYPSRLPALSYLDDTCSYASNEVAINWNAPLVYVSAAIEASTR</sequence>
<evidence type="ECO:0000256" key="1">
    <source>
        <dbReference type="ARBA" id="ARBA00007072"/>
    </source>
</evidence>
<feature type="domain" description="Glycoside hydrolase family 9" evidence="9">
    <location>
        <begin position="133"/>
        <end position="580"/>
    </location>
</feature>
<dbReference type="CDD" id="cd02850">
    <property type="entry name" value="E_set_Cellulase_N"/>
    <property type="match status" value="1"/>
</dbReference>
<evidence type="ECO:0000256" key="3">
    <source>
        <dbReference type="ARBA" id="ARBA00023277"/>
    </source>
</evidence>
<dbReference type="Gene3D" id="2.60.40.10">
    <property type="entry name" value="Immunoglobulins"/>
    <property type="match status" value="1"/>
</dbReference>
<dbReference type="EMBL" id="LR824641">
    <property type="protein sequence ID" value="CAD0330517.1"/>
    <property type="molecule type" value="Genomic_DNA"/>
</dbReference>
<dbReference type="InterPro" id="IPR033126">
    <property type="entry name" value="Glyco_hydro_9_Asp/Glu_AS"/>
</dbReference>
<evidence type="ECO:0000256" key="7">
    <source>
        <dbReference type="PROSITE-ProRule" id="PRU10060"/>
    </source>
</evidence>
<keyword evidence="8" id="KW-0732">Signal</keyword>
<dbReference type="KEGG" id="xeu:XSP_002509"/>
<evidence type="ECO:0000313" key="12">
    <source>
        <dbReference type="EMBL" id="CAD1793069.1"/>
    </source>
</evidence>
<comment type="catalytic activity">
    <reaction evidence="8">
        <text>Endohydrolysis of (1-&gt;4)-beta-D-glucosidic linkages in cellulose, lichenin and cereal beta-D-glucans.</text>
        <dbReference type="EC" id="3.2.1.4"/>
    </reaction>
</comment>
<accession>A0A8E4E315</accession>
<feature type="domain" description="Cellulase Ig-like" evidence="10">
    <location>
        <begin position="37"/>
        <end position="119"/>
    </location>
</feature>
<dbReference type="InterPro" id="IPR008928">
    <property type="entry name" value="6-hairpin_glycosidase_sf"/>
</dbReference>
<keyword evidence="4 6" id="KW-0326">Glycosidase</keyword>
<dbReference type="Proteomes" id="UP000515493">
    <property type="component" value="Chromosome"/>
</dbReference>
<dbReference type="RefSeq" id="WP_119131381.1">
    <property type="nucleotide sequence ID" value="NZ_LR861803.1"/>
</dbReference>
<reference evidence="11 13" key="1">
    <citation type="submission" date="2020-07" db="EMBL/GenBank/DDBJ databases">
        <authorList>
            <person name="Teixeira M."/>
        </authorList>
    </citation>
    <scope>NUCLEOTIDE SEQUENCE</scope>
    <source>
        <strain evidence="12">1</strain>
        <strain evidence="11">Xanthomonas sp. CPBF 367</strain>
    </source>
</reference>